<dbReference type="InterPro" id="IPR000182">
    <property type="entry name" value="GNAT_dom"/>
</dbReference>
<evidence type="ECO:0000259" key="1">
    <source>
        <dbReference type="PROSITE" id="PS51186"/>
    </source>
</evidence>
<dbReference type="SUPFAM" id="SSF55729">
    <property type="entry name" value="Acyl-CoA N-acyltransferases (Nat)"/>
    <property type="match status" value="1"/>
</dbReference>
<sequence length="183" mass="20552">METPLKDKKQPTSVTIRQASEPGDIDEVRKCFQVYTTWLDEDISFQNFDAEFQGLPGKYAPPSGALLLALDSDTGAILGCVAMRPLQLEQQYLSQRQPNARLCEMKRLFVYPEARGRQVSRALVREVVKRAAEAGYDEILLDTLGKMQAAINLYISEGFEETAPYTFNSLDGAMFFTKKLKVA</sequence>
<accession>A0A0B7K901</accession>
<dbReference type="CDD" id="cd04301">
    <property type="entry name" value="NAT_SF"/>
    <property type="match status" value="1"/>
</dbReference>
<dbReference type="PANTHER" id="PTHR43305">
    <property type="entry name" value="FAMILY N-ACETYLTRANSFERASE, PUTATIVE (AFU_ORTHOLOGUE AFUA_2G01380)-RELATED"/>
    <property type="match status" value="1"/>
</dbReference>
<feature type="domain" description="N-acetyltransferase" evidence="1">
    <location>
        <begin position="14"/>
        <end position="181"/>
    </location>
</feature>
<dbReference type="InterPro" id="IPR016181">
    <property type="entry name" value="Acyl_CoA_acyltransferase"/>
</dbReference>
<dbReference type="EMBL" id="CDPU01000026">
    <property type="protein sequence ID" value="CEO52007.1"/>
    <property type="molecule type" value="Genomic_DNA"/>
</dbReference>
<reference evidence="2" key="1">
    <citation type="submission" date="2015-01" db="EMBL/GenBank/DDBJ databases">
        <authorList>
            <person name="Durling Mikael"/>
        </authorList>
    </citation>
    <scope>NUCLEOTIDE SEQUENCE</scope>
</reference>
<dbReference type="PROSITE" id="PS51186">
    <property type="entry name" value="GNAT"/>
    <property type="match status" value="1"/>
</dbReference>
<dbReference type="Pfam" id="PF00583">
    <property type="entry name" value="Acetyltransf_1"/>
    <property type="match status" value="1"/>
</dbReference>
<dbReference type="GO" id="GO:0016747">
    <property type="term" value="F:acyltransferase activity, transferring groups other than amino-acyl groups"/>
    <property type="evidence" value="ECO:0007669"/>
    <property type="project" value="InterPro"/>
</dbReference>
<name>A0A0B7K901_BIOOC</name>
<proteinExistence type="predicted"/>
<dbReference type="AlphaFoldDB" id="A0A0B7K901"/>
<dbReference type="Gene3D" id="3.40.630.30">
    <property type="match status" value="1"/>
</dbReference>
<dbReference type="PANTHER" id="PTHR43305:SF1">
    <property type="entry name" value="FAMILY N-ACETYLTRANSFERASE, PUTATIVE (AFU_ORTHOLOGUE AFUA_2G01380)-RELATED"/>
    <property type="match status" value="1"/>
</dbReference>
<dbReference type="InterPro" id="IPR052777">
    <property type="entry name" value="Acetyltransferase_Enz"/>
</dbReference>
<protein>
    <recommendedName>
        <fullName evidence="1">N-acetyltransferase domain-containing protein</fullName>
    </recommendedName>
</protein>
<evidence type="ECO:0000313" key="2">
    <source>
        <dbReference type="EMBL" id="CEO52007.1"/>
    </source>
</evidence>
<organism evidence="2">
    <name type="scientific">Bionectria ochroleuca</name>
    <name type="common">Gliocladium roseum</name>
    <dbReference type="NCBI Taxonomy" id="29856"/>
    <lineage>
        <taxon>Eukaryota</taxon>
        <taxon>Fungi</taxon>
        <taxon>Dikarya</taxon>
        <taxon>Ascomycota</taxon>
        <taxon>Pezizomycotina</taxon>
        <taxon>Sordariomycetes</taxon>
        <taxon>Hypocreomycetidae</taxon>
        <taxon>Hypocreales</taxon>
        <taxon>Bionectriaceae</taxon>
        <taxon>Clonostachys</taxon>
    </lineage>
</organism>
<gene>
    <name evidence="2" type="ORF">BN869_000008065_1</name>
</gene>